<evidence type="ECO:0000313" key="2">
    <source>
        <dbReference type="Proteomes" id="UP000010467"/>
    </source>
</evidence>
<reference evidence="2" key="1">
    <citation type="submission" date="2012-03" db="EMBL/GenBank/DDBJ databases">
        <title>Complete sequence of chromosome of Deinococcus peraridilitoris DSM 19664.</title>
        <authorList>
            <person name="Lucas S."/>
            <person name="Copeland A."/>
            <person name="Lapidus A."/>
            <person name="Glavina del Rio T."/>
            <person name="Dalin E."/>
            <person name="Tice H."/>
            <person name="Bruce D."/>
            <person name="Goodwin L."/>
            <person name="Pitluck S."/>
            <person name="Peters L."/>
            <person name="Mikhailova N."/>
            <person name="Lu M."/>
            <person name="Kyrpides N."/>
            <person name="Mavromatis K."/>
            <person name="Ivanova N."/>
            <person name="Brettin T."/>
            <person name="Detter J.C."/>
            <person name="Han C."/>
            <person name="Larimer F."/>
            <person name="Land M."/>
            <person name="Hauser L."/>
            <person name="Markowitz V."/>
            <person name="Cheng J.-F."/>
            <person name="Hugenholtz P."/>
            <person name="Woyke T."/>
            <person name="Wu D."/>
            <person name="Pukall R."/>
            <person name="Steenblock K."/>
            <person name="Brambilla E."/>
            <person name="Klenk H.-P."/>
            <person name="Eisen J.A."/>
        </authorList>
    </citation>
    <scope>NUCLEOTIDE SEQUENCE [LARGE SCALE GENOMIC DNA]</scope>
    <source>
        <strain evidence="2">DSM 19664 / LMG 22246 / CIP 109416 / KR-200</strain>
    </source>
</reference>
<proteinExistence type="predicted"/>
<dbReference type="Proteomes" id="UP000010467">
    <property type="component" value="Chromosome"/>
</dbReference>
<dbReference type="HOGENOM" id="CLU_2842525_0_0_0"/>
<gene>
    <name evidence="1" type="ordered locus">Deipe_3482</name>
</gene>
<name>L0A782_DEIPD</name>
<protein>
    <submittedName>
        <fullName evidence="1">Uncharacterized protein</fullName>
    </submittedName>
</protein>
<evidence type="ECO:0000313" key="1">
    <source>
        <dbReference type="EMBL" id="AFZ68915.1"/>
    </source>
</evidence>
<dbReference type="OrthoDB" id="72186at2"/>
<organism evidence="1 2">
    <name type="scientific">Deinococcus peraridilitoris (strain DSM 19664 / LMG 22246 / CIP 109416 / KR-200)</name>
    <dbReference type="NCBI Taxonomy" id="937777"/>
    <lineage>
        <taxon>Bacteria</taxon>
        <taxon>Thermotogati</taxon>
        <taxon>Deinococcota</taxon>
        <taxon>Deinococci</taxon>
        <taxon>Deinococcales</taxon>
        <taxon>Deinococcaceae</taxon>
        <taxon>Deinococcus</taxon>
    </lineage>
</organism>
<accession>L0A782</accession>
<dbReference type="PATRIC" id="fig|937777.3.peg.3494"/>
<dbReference type="KEGG" id="dpd:Deipe_3482"/>
<dbReference type="RefSeq" id="WP_015237213.1">
    <property type="nucleotide sequence ID" value="NC_019793.1"/>
</dbReference>
<dbReference type="STRING" id="937777.Deipe_3482"/>
<dbReference type="AlphaFoldDB" id="L0A782"/>
<dbReference type="EMBL" id="CP003382">
    <property type="protein sequence ID" value="AFZ68915.1"/>
    <property type="molecule type" value="Genomic_DNA"/>
</dbReference>
<keyword evidence="2" id="KW-1185">Reference proteome</keyword>
<sequence>MKELVLDGEECQTHLKKCARALIANDGSVIYKDSVPRFWLFDEADGSMRLLTWNEMQLNFPELLD</sequence>